<evidence type="ECO:0000313" key="2">
    <source>
        <dbReference type="EMBL" id="ACZ22450.1"/>
    </source>
</evidence>
<dbReference type="GO" id="GO:0003989">
    <property type="term" value="F:acetyl-CoA carboxylase activity"/>
    <property type="evidence" value="ECO:0007669"/>
    <property type="project" value="InterPro"/>
</dbReference>
<keyword evidence="3" id="KW-1185">Reference proteome</keyword>
<accession>D1BK41</accession>
<dbReference type="InterPro" id="IPR032716">
    <property type="entry name" value="ACC_epsilon"/>
</dbReference>
<dbReference type="KEGG" id="ske:Sked_25460"/>
<reference evidence="2 3" key="1">
    <citation type="journal article" date="2009" name="Stand. Genomic Sci.">
        <title>Complete genome sequence of Sanguibacter keddieii type strain (ST-74).</title>
        <authorList>
            <person name="Ivanova N."/>
            <person name="Sikorski J."/>
            <person name="Sims D."/>
            <person name="Brettin T."/>
            <person name="Detter J.C."/>
            <person name="Han C."/>
            <person name="Lapidus A."/>
            <person name="Copeland A."/>
            <person name="Glavina Del Rio T."/>
            <person name="Nolan M."/>
            <person name="Chen F."/>
            <person name="Lucas S."/>
            <person name="Tice H."/>
            <person name="Cheng J.F."/>
            <person name="Bruce D."/>
            <person name="Goodwin L."/>
            <person name="Pitluck S."/>
            <person name="Pati A."/>
            <person name="Mavromatis K."/>
            <person name="Chen A."/>
            <person name="Palaniappan K."/>
            <person name="D'haeseleer P."/>
            <person name="Chain P."/>
            <person name="Bristow J."/>
            <person name="Eisen J.A."/>
            <person name="Markowitz V."/>
            <person name="Hugenholtz P."/>
            <person name="Goker M."/>
            <person name="Pukall R."/>
            <person name="Klenk H.P."/>
            <person name="Kyrpides N.C."/>
        </authorList>
    </citation>
    <scope>NUCLEOTIDE SEQUENCE [LARGE SCALE GENOMIC DNA]</scope>
    <source>
        <strain evidence="3">ATCC 51767 / DSM 10542 / NCFB 3025 / ST-74</strain>
    </source>
</reference>
<dbReference type="EMBL" id="CP001819">
    <property type="protein sequence ID" value="ACZ22450.1"/>
    <property type="molecule type" value="Genomic_DNA"/>
</dbReference>
<evidence type="ECO:0000256" key="1">
    <source>
        <dbReference type="SAM" id="MobiDB-lite"/>
    </source>
</evidence>
<evidence type="ECO:0000313" key="3">
    <source>
        <dbReference type="Proteomes" id="UP000000322"/>
    </source>
</evidence>
<dbReference type="AlphaFoldDB" id="D1BK41"/>
<protein>
    <recommendedName>
        <fullName evidence="4">Acyl-CoA carboxylase epsilon subunit</fullName>
    </recommendedName>
</protein>
<proteinExistence type="predicted"/>
<dbReference type="Pfam" id="PF13822">
    <property type="entry name" value="ACC_epsilon"/>
    <property type="match status" value="1"/>
</dbReference>
<feature type="region of interest" description="Disordered" evidence="1">
    <location>
        <begin position="49"/>
        <end position="79"/>
    </location>
</feature>
<dbReference type="STRING" id="446469.Sked_25460"/>
<organism evidence="2 3">
    <name type="scientific">Sanguibacter keddieii (strain ATCC 51767 / DSM 10542 / NCFB 3025 / ST-74)</name>
    <dbReference type="NCBI Taxonomy" id="446469"/>
    <lineage>
        <taxon>Bacteria</taxon>
        <taxon>Bacillati</taxon>
        <taxon>Actinomycetota</taxon>
        <taxon>Actinomycetes</taxon>
        <taxon>Micrococcales</taxon>
        <taxon>Sanguibacteraceae</taxon>
        <taxon>Sanguibacter</taxon>
    </lineage>
</organism>
<dbReference type="GO" id="GO:0004658">
    <property type="term" value="F:propionyl-CoA carboxylase activity"/>
    <property type="evidence" value="ECO:0007669"/>
    <property type="project" value="InterPro"/>
</dbReference>
<sequence>MSEAGVEEVLQAAAQMRVVRGAPDEVEVAALVASLAAVASRATSTVADEPPVRSEWARPLRTATPSPRAAGDAWRWSLR</sequence>
<dbReference type="HOGENOM" id="CLU_175330_4_0_11"/>
<gene>
    <name evidence="2" type="ordered locus">Sked_25460</name>
</gene>
<evidence type="ECO:0008006" key="4">
    <source>
        <dbReference type="Google" id="ProtNLM"/>
    </source>
</evidence>
<dbReference type="Proteomes" id="UP000000322">
    <property type="component" value="Chromosome"/>
</dbReference>
<dbReference type="RefSeq" id="WP_012867519.1">
    <property type="nucleotide sequence ID" value="NC_013521.1"/>
</dbReference>
<name>D1BK41_SANKS</name>